<dbReference type="AlphaFoldDB" id="A0A7W5EW21"/>
<sequence>MTATASHRTRPVDTSAWGDEPPRWIQLLAAEVEATSRTLAGQRIGMSRSAVSLALANRYPSPSTAGVERRVLAALDGIECPAQGETISTQQCREYRDRPAPTHNPMAMRIWRTCQSCPHNPDCQQGGES</sequence>
<comment type="caution">
    <text evidence="1">The sequence shown here is derived from an EMBL/GenBank/DDBJ whole genome shotgun (WGS) entry which is preliminary data.</text>
</comment>
<evidence type="ECO:0000313" key="2">
    <source>
        <dbReference type="Proteomes" id="UP000518892"/>
    </source>
</evidence>
<reference evidence="1 2" key="1">
    <citation type="submission" date="2020-08" db="EMBL/GenBank/DDBJ databases">
        <title>Genomic Encyclopedia of Type Strains, Phase III (KMG-III): the genomes of soil and plant-associated and newly described type strains.</title>
        <authorList>
            <person name="Whitman W."/>
        </authorList>
    </citation>
    <scope>NUCLEOTIDE SEQUENCE [LARGE SCALE GENOMIC DNA]</scope>
    <source>
        <strain evidence="1 2">CECT 7744</strain>
    </source>
</reference>
<keyword evidence="2" id="KW-1185">Reference proteome</keyword>
<name>A0A7W5EW21_9GAMM</name>
<dbReference type="RefSeq" id="WP_183384212.1">
    <property type="nucleotide sequence ID" value="NZ_JACHXR010000007.1"/>
</dbReference>
<proteinExistence type="predicted"/>
<dbReference type="Proteomes" id="UP000518892">
    <property type="component" value="Unassembled WGS sequence"/>
</dbReference>
<organism evidence="1 2">
    <name type="scientific">Halomonas stenophila</name>
    <dbReference type="NCBI Taxonomy" id="795312"/>
    <lineage>
        <taxon>Bacteria</taxon>
        <taxon>Pseudomonadati</taxon>
        <taxon>Pseudomonadota</taxon>
        <taxon>Gammaproteobacteria</taxon>
        <taxon>Oceanospirillales</taxon>
        <taxon>Halomonadaceae</taxon>
        <taxon>Halomonas</taxon>
    </lineage>
</organism>
<dbReference type="EMBL" id="JACHXR010000007">
    <property type="protein sequence ID" value="MBB3231736.1"/>
    <property type="molecule type" value="Genomic_DNA"/>
</dbReference>
<accession>A0A7W5EW21</accession>
<evidence type="ECO:0008006" key="3">
    <source>
        <dbReference type="Google" id="ProtNLM"/>
    </source>
</evidence>
<evidence type="ECO:0000313" key="1">
    <source>
        <dbReference type="EMBL" id="MBB3231736.1"/>
    </source>
</evidence>
<gene>
    <name evidence="1" type="ORF">FHR97_002595</name>
</gene>
<protein>
    <recommendedName>
        <fullName evidence="3">Transcriptional regulator</fullName>
    </recommendedName>
</protein>